<dbReference type="NCBIfam" id="TIGR04294">
    <property type="entry name" value="pre_pil_HX9DG"/>
    <property type="match status" value="1"/>
</dbReference>
<evidence type="ECO:0000256" key="1">
    <source>
        <dbReference type="ARBA" id="ARBA00022481"/>
    </source>
</evidence>
<dbReference type="Gene3D" id="3.30.700.10">
    <property type="entry name" value="Glycoprotein, Type 4 Pilin"/>
    <property type="match status" value="1"/>
</dbReference>
<dbReference type="InterPro" id="IPR027558">
    <property type="entry name" value="Pre_pil_HX9DG_C"/>
</dbReference>
<proteinExistence type="predicted"/>
<comment type="caution">
    <text evidence="2">The sequence shown here is derived from an EMBL/GenBank/DDBJ whole genome shotgun (WGS) entry which is preliminary data.</text>
</comment>
<sequence length="236" mass="26199">MRRTIPPCFTLIELLVVIGICSVLTALLLPAISKAENKADQLNCSSNLKQLGAAFLLYASDSRGRLPPYVNNSIYGHGGTNWARYTFEYHNDARLLDCPTSPQEAPEATQEGLHLYDGNYGWNYDGTQGNRGKLSAHIDQPASAYLLFDSGDPCVIYGANNWENLMEELDLDWDSRCEGPNRHQGRVNTVFVDGHVQGLLLDIFLSAPCPSDEAPWYVEWDGGKLKLGVVPFPTRH</sequence>
<reference evidence="2" key="1">
    <citation type="submission" date="2023-07" db="EMBL/GenBank/DDBJ databases">
        <title>Genomic Encyclopedia of Type Strains, Phase IV (KMG-IV): sequencing the most valuable type-strain genomes for metagenomic binning, comparative biology and taxonomic classification.</title>
        <authorList>
            <person name="Goeker M."/>
        </authorList>
    </citation>
    <scope>NUCLEOTIDE SEQUENCE</scope>
    <source>
        <strain evidence="2">DSM 24202</strain>
    </source>
</reference>
<dbReference type="AlphaFoldDB" id="A0AAE3VCQ8"/>
<dbReference type="PRINTS" id="PR00813">
    <property type="entry name" value="BCTERIALGSPG"/>
</dbReference>
<dbReference type="PANTHER" id="PTHR30093">
    <property type="entry name" value="GENERAL SECRETION PATHWAY PROTEIN G"/>
    <property type="match status" value="1"/>
</dbReference>
<protein>
    <submittedName>
        <fullName evidence="2">Prepilin-type processing-associated H-X9-DG protein</fullName>
    </submittedName>
</protein>
<organism evidence="2 3">
    <name type="scientific">Oligosphaera ethanolica</name>
    <dbReference type="NCBI Taxonomy" id="760260"/>
    <lineage>
        <taxon>Bacteria</taxon>
        <taxon>Pseudomonadati</taxon>
        <taxon>Lentisphaerota</taxon>
        <taxon>Oligosphaeria</taxon>
        <taxon>Oligosphaerales</taxon>
        <taxon>Oligosphaeraceae</taxon>
        <taxon>Oligosphaera</taxon>
    </lineage>
</organism>
<dbReference type="GO" id="GO:0015627">
    <property type="term" value="C:type II protein secretion system complex"/>
    <property type="evidence" value="ECO:0007669"/>
    <property type="project" value="InterPro"/>
</dbReference>
<keyword evidence="1" id="KW-0488">Methylation</keyword>
<dbReference type="InterPro" id="IPR045584">
    <property type="entry name" value="Pilin-like"/>
</dbReference>
<dbReference type="SUPFAM" id="SSF54523">
    <property type="entry name" value="Pili subunits"/>
    <property type="match status" value="1"/>
</dbReference>
<dbReference type="GO" id="GO:0015628">
    <property type="term" value="P:protein secretion by the type II secretion system"/>
    <property type="evidence" value="ECO:0007669"/>
    <property type="project" value="InterPro"/>
</dbReference>
<dbReference type="Proteomes" id="UP001238163">
    <property type="component" value="Unassembled WGS sequence"/>
</dbReference>
<evidence type="ECO:0000313" key="3">
    <source>
        <dbReference type="Proteomes" id="UP001238163"/>
    </source>
</evidence>
<dbReference type="InterPro" id="IPR000983">
    <property type="entry name" value="Bac_GSPG_pilin"/>
</dbReference>
<name>A0AAE3VCQ8_9BACT</name>
<gene>
    <name evidence="2" type="ORF">J3R75_000204</name>
</gene>
<dbReference type="PANTHER" id="PTHR30093:SF2">
    <property type="entry name" value="TYPE II SECRETION SYSTEM PROTEIN H"/>
    <property type="match status" value="1"/>
</dbReference>
<evidence type="ECO:0000313" key="2">
    <source>
        <dbReference type="EMBL" id="MDQ0288097.1"/>
    </source>
</evidence>
<keyword evidence="3" id="KW-1185">Reference proteome</keyword>
<dbReference type="EMBL" id="JAUSVL010000001">
    <property type="protein sequence ID" value="MDQ0288097.1"/>
    <property type="molecule type" value="Genomic_DNA"/>
</dbReference>
<accession>A0AAE3VCQ8</accession>
<dbReference type="RefSeq" id="WP_307259279.1">
    <property type="nucleotide sequence ID" value="NZ_JAUSVL010000001.1"/>
</dbReference>